<proteinExistence type="predicted"/>
<dbReference type="EMBL" id="UZAL01049228">
    <property type="protein sequence ID" value="VDP86114.1"/>
    <property type="molecule type" value="Genomic_DNA"/>
</dbReference>
<organism evidence="1 2">
    <name type="scientific">Schistosoma mattheei</name>
    <dbReference type="NCBI Taxonomy" id="31246"/>
    <lineage>
        <taxon>Eukaryota</taxon>
        <taxon>Metazoa</taxon>
        <taxon>Spiralia</taxon>
        <taxon>Lophotrochozoa</taxon>
        <taxon>Platyhelminthes</taxon>
        <taxon>Trematoda</taxon>
        <taxon>Digenea</taxon>
        <taxon>Strigeidida</taxon>
        <taxon>Schistosomatoidea</taxon>
        <taxon>Schistosomatidae</taxon>
        <taxon>Schistosoma</taxon>
    </lineage>
</organism>
<gene>
    <name evidence="1" type="ORF">SMTD_LOCUS21965</name>
</gene>
<sequence>MQNTSDLFVRHYQQQPTMGGYKPDPIGGRNQEEALEVDRIHIEDGKKISVAKRLLHNFPLSSSPSILHQSLFISPQKDHSFNICTTSLTDNIDPIHYRLSQTFPFVLPTSKIRSSSLHLP</sequence>
<evidence type="ECO:0000313" key="1">
    <source>
        <dbReference type="EMBL" id="VDP86114.1"/>
    </source>
</evidence>
<name>A0A183Q5S7_9TREM</name>
<dbReference type="AlphaFoldDB" id="A0A183Q5S7"/>
<accession>A0A183Q5S7</accession>
<reference evidence="1 2" key="1">
    <citation type="submission" date="2018-11" db="EMBL/GenBank/DDBJ databases">
        <authorList>
            <consortium name="Pathogen Informatics"/>
        </authorList>
    </citation>
    <scope>NUCLEOTIDE SEQUENCE [LARGE SCALE GENOMIC DNA]</scope>
    <source>
        <strain>Denwood</strain>
        <strain evidence="2">Zambia</strain>
    </source>
</reference>
<dbReference type="Proteomes" id="UP000269396">
    <property type="component" value="Unassembled WGS sequence"/>
</dbReference>
<dbReference type="STRING" id="31246.A0A183Q5S7"/>
<feature type="non-terminal residue" evidence="1">
    <location>
        <position position="120"/>
    </location>
</feature>
<keyword evidence="2" id="KW-1185">Reference proteome</keyword>
<evidence type="ECO:0000313" key="2">
    <source>
        <dbReference type="Proteomes" id="UP000269396"/>
    </source>
</evidence>
<protein>
    <submittedName>
        <fullName evidence="1">Uncharacterized protein</fullName>
    </submittedName>
</protein>